<feature type="region of interest" description="Disordered" evidence="1">
    <location>
        <begin position="1"/>
        <end position="52"/>
    </location>
</feature>
<reference evidence="2 3" key="1">
    <citation type="submission" date="2024-01" db="EMBL/GenBank/DDBJ databases">
        <title>A draft genome for the cacao thread blight pathogen Marasmiellus scandens.</title>
        <authorList>
            <person name="Baruah I.K."/>
            <person name="Leung J."/>
            <person name="Bukari Y."/>
            <person name="Amoako-Attah I."/>
            <person name="Meinhardt L.W."/>
            <person name="Bailey B.A."/>
            <person name="Cohen S.P."/>
        </authorList>
    </citation>
    <scope>NUCLEOTIDE SEQUENCE [LARGE SCALE GENOMIC DNA]</scope>
    <source>
        <strain evidence="2 3">GH-19</strain>
    </source>
</reference>
<protein>
    <submittedName>
        <fullName evidence="2">Uncharacterized protein</fullName>
    </submittedName>
</protein>
<accession>A0ABR1J7B6</accession>
<comment type="caution">
    <text evidence="2">The sequence shown here is derived from an EMBL/GenBank/DDBJ whole genome shotgun (WGS) entry which is preliminary data.</text>
</comment>
<keyword evidence="3" id="KW-1185">Reference proteome</keyword>
<dbReference type="EMBL" id="JBANRG010000038">
    <property type="protein sequence ID" value="KAK7448430.1"/>
    <property type="molecule type" value="Genomic_DNA"/>
</dbReference>
<evidence type="ECO:0000313" key="3">
    <source>
        <dbReference type="Proteomes" id="UP001498398"/>
    </source>
</evidence>
<proteinExistence type="predicted"/>
<organism evidence="2 3">
    <name type="scientific">Marasmiellus scandens</name>
    <dbReference type="NCBI Taxonomy" id="2682957"/>
    <lineage>
        <taxon>Eukaryota</taxon>
        <taxon>Fungi</taxon>
        <taxon>Dikarya</taxon>
        <taxon>Basidiomycota</taxon>
        <taxon>Agaricomycotina</taxon>
        <taxon>Agaricomycetes</taxon>
        <taxon>Agaricomycetidae</taxon>
        <taxon>Agaricales</taxon>
        <taxon>Marasmiineae</taxon>
        <taxon>Omphalotaceae</taxon>
        <taxon>Marasmiellus</taxon>
    </lineage>
</organism>
<gene>
    <name evidence="2" type="ORF">VKT23_013693</name>
</gene>
<feature type="compositionally biased region" description="Basic and acidic residues" evidence="1">
    <location>
        <begin position="9"/>
        <end position="18"/>
    </location>
</feature>
<evidence type="ECO:0000313" key="2">
    <source>
        <dbReference type="EMBL" id="KAK7448430.1"/>
    </source>
</evidence>
<sequence length="120" mass="12977">MDVVNARKGQTEEHRIQKEQTSSCRQEDHPYHEVGNTATFSESRGGADSIGGSAKEDFPTWLILELTSVPLEEGTILASDKAIVNSTAGEGPDELDDIVGIGLLETITEGIVLKSRRIDP</sequence>
<name>A0ABR1J7B6_9AGAR</name>
<evidence type="ECO:0000256" key="1">
    <source>
        <dbReference type="SAM" id="MobiDB-lite"/>
    </source>
</evidence>
<dbReference type="Proteomes" id="UP001498398">
    <property type="component" value="Unassembled WGS sequence"/>
</dbReference>